<dbReference type="SMR" id="A0A3B6LXK1"/>
<gene>
    <name evidence="12" type="primary">LOC123114207</name>
</gene>
<dbReference type="FunFam" id="1.10.10.10:FF:000322">
    <property type="entry name" value="Probable disease resistance protein At1g63360"/>
    <property type="match status" value="1"/>
</dbReference>
<evidence type="ECO:0008006" key="14">
    <source>
        <dbReference type="Google" id="ProtNLM"/>
    </source>
</evidence>
<feature type="domain" description="Disease resistance N-terminal" evidence="9">
    <location>
        <begin position="10"/>
        <end position="97"/>
    </location>
</feature>
<evidence type="ECO:0000256" key="6">
    <source>
        <dbReference type="ARBA" id="ARBA00023054"/>
    </source>
</evidence>
<sequence>MEAAILSGSIKIMLPKLLSLVEKSWNLSKDIMRDIKFLEKELGMIVRSIDMELNAPRQDHGAALLLLSIEDLRELAHGIEDCIDSLMYRASWKQQSSLFRRRVQSPKTLLTGLQFAQKLQRMKQMVVEAHDRRQRYPVPAQTSGDAPSPSSSASDPRLVDADLVGVDEHRAKLLEQLAEAAEGQPMQLKVVSIVGCWGLGKTALAADVYKTEAGGERFDKRAWVCAALRSPGEVLANMLREFGSDCQESVLLDTSNVSQLCVQVRNHLANKRYFIVIDDIQTQAQWKRIKSAFPDDNDGSSRVVVTTTIQSVATACSSENGYVHRMSRLDEKCSKRLFSEKACPKKYLHYDQPDTTAILNKCYGQPLALITMGEFLKSIGWPIGRTCEDACNNIRYHMENGETFGDMRRALMRSYASLGGHALKACLLYFAMFPSDHPMRKKSLLRRWSAEGIVETQASCDAMKLAAENFDELMDRNLIEPIGVSNNGNVKTCQTYGMMREFILQLSVSQNFVTLFCDDKKEAGKYARRLSLHHKNAKDDDRFKNIDLSLVRSLTIFGEACKTVLNFSKYELLRVLDLEKCDDLKDDHIKGICNLLLLKYLSLGGSVTELPEDIAKLEHLEALDVRKTKVNILPVEVFLLPCLMHILGEFRISDKVYKKSVFLKKKTGNEVRKFLSEGKSNIETLAGFITDGSEGFLHLMGHMNRLRKVKIWCKPSAAASSTDWSDLMTAIQQFIQDKKDENSDTTRSLSLHFDECSGDFLDPIQGPCYLSSLKLHGNLTILPQFVVSLRGLKELCLSTTKLTTGVLEALSSLSHLQYLKLIAHEIEDFSIEVHALPRLLRLCFELQRPTFPTIKQGAMRFLVTLQLLCKDINDLSVINIECFEHLEEVILHPRVSQETQKQWEKAAEEHPNGPKVLLFKSGDEAENSNDLLNPAFSRMGISEVCPPLNESASSIVVS</sequence>
<dbReference type="Proteomes" id="UP000019116">
    <property type="component" value="Chromosome 5B"/>
</dbReference>
<dbReference type="InterPro" id="IPR027417">
    <property type="entry name" value="P-loop_NTPase"/>
</dbReference>
<dbReference type="PANTHER" id="PTHR23155">
    <property type="entry name" value="DISEASE RESISTANCE PROTEIN RP"/>
    <property type="match status" value="1"/>
</dbReference>
<dbReference type="InterPro" id="IPR036388">
    <property type="entry name" value="WH-like_DNA-bd_sf"/>
</dbReference>
<dbReference type="SUPFAM" id="SSF52058">
    <property type="entry name" value="L domain-like"/>
    <property type="match status" value="1"/>
</dbReference>
<dbReference type="Pfam" id="PF18052">
    <property type="entry name" value="Rx_N"/>
    <property type="match status" value="1"/>
</dbReference>
<evidence type="ECO:0000259" key="8">
    <source>
        <dbReference type="Pfam" id="PF00931"/>
    </source>
</evidence>
<dbReference type="Gene3D" id="1.10.10.10">
    <property type="entry name" value="Winged helix-like DNA-binding domain superfamily/Winged helix DNA-binding domain"/>
    <property type="match status" value="1"/>
</dbReference>
<dbReference type="GO" id="GO:0043531">
    <property type="term" value="F:ADP binding"/>
    <property type="evidence" value="ECO:0007669"/>
    <property type="project" value="InterPro"/>
</dbReference>
<dbReference type="Gramene" id="TraesCAD_scaffold_042863_01G000100.1">
    <property type="protein sequence ID" value="TraesCAD_scaffold_042863_01G000100.1"/>
    <property type="gene ID" value="TraesCAD_scaffold_042863_01G000100"/>
</dbReference>
<dbReference type="SUPFAM" id="SSF52540">
    <property type="entry name" value="P-loop containing nucleoside triphosphate hydrolases"/>
    <property type="match status" value="1"/>
</dbReference>
<dbReference type="Pfam" id="PF23598">
    <property type="entry name" value="LRR_14"/>
    <property type="match status" value="1"/>
</dbReference>
<dbReference type="InterPro" id="IPR044974">
    <property type="entry name" value="Disease_R_plants"/>
</dbReference>
<dbReference type="KEGG" id="taes:123114207"/>
<dbReference type="Gramene" id="TraesCS5B02G521300.1">
    <property type="protein sequence ID" value="TraesCS5B02G521300.1"/>
    <property type="gene ID" value="TraesCS5B02G521300"/>
</dbReference>
<dbReference type="Gramene" id="TraesLAC5B03G02963110.2">
    <property type="protein sequence ID" value="TraesLAC5B03G02963110.2"/>
    <property type="gene ID" value="TraesLAC5B03G02963110"/>
</dbReference>
<dbReference type="Gramene" id="TraesMAC5B03G03006230.1">
    <property type="protein sequence ID" value="TraesMAC5B03G03006230.1"/>
    <property type="gene ID" value="TraesMAC5B03G03006230"/>
</dbReference>
<comment type="similarity">
    <text evidence="1">Belongs to the disease resistance NB-LRR family.</text>
</comment>
<evidence type="ECO:0000256" key="3">
    <source>
        <dbReference type="ARBA" id="ARBA00022737"/>
    </source>
</evidence>
<dbReference type="Pfam" id="PF00931">
    <property type="entry name" value="NB-ARC"/>
    <property type="match status" value="1"/>
</dbReference>
<evidence type="ECO:0000256" key="2">
    <source>
        <dbReference type="ARBA" id="ARBA00022614"/>
    </source>
</evidence>
<dbReference type="GO" id="GO:0009626">
    <property type="term" value="P:plant-type hypersensitive response"/>
    <property type="evidence" value="ECO:0007669"/>
    <property type="project" value="UniProtKB-ARBA"/>
</dbReference>
<evidence type="ECO:0000313" key="13">
    <source>
        <dbReference type="Proteomes" id="UP000019116"/>
    </source>
</evidence>
<dbReference type="Gramene" id="TraesJUL5B03G03029590.1">
    <property type="protein sequence ID" value="TraesJUL5B03G03029590.1"/>
    <property type="gene ID" value="TraesJUL5B03G03029590"/>
</dbReference>
<dbReference type="Gramene" id="TraesCS5B03G1267000.2">
    <property type="protein sequence ID" value="TraesCS5B03G1267000.2.CDS"/>
    <property type="gene ID" value="TraesCS5B03G1267000"/>
</dbReference>
<dbReference type="InterPro" id="IPR002182">
    <property type="entry name" value="NB-ARC"/>
</dbReference>
<keyword evidence="2" id="KW-0433">Leucine-rich repeat</keyword>
<dbReference type="PANTHER" id="PTHR23155:SF1233">
    <property type="entry name" value="DISEASE RESISTANCE PROTEIN RGA4"/>
    <property type="match status" value="1"/>
</dbReference>
<dbReference type="Gramene" id="TraesARI7B03G04328340.1">
    <property type="protein sequence ID" value="TraesARI7B03G04328340.1"/>
    <property type="gene ID" value="TraesARI7B03G04328340"/>
</dbReference>
<feature type="domain" description="NB-ARC" evidence="8">
    <location>
        <begin position="170"/>
        <end position="346"/>
    </location>
</feature>
<dbReference type="InterPro" id="IPR032675">
    <property type="entry name" value="LRR_dom_sf"/>
</dbReference>
<reference evidence="12" key="1">
    <citation type="submission" date="2018-08" db="EMBL/GenBank/DDBJ databases">
        <authorList>
            <person name="Rossello M."/>
        </authorList>
    </citation>
    <scope>NUCLEOTIDE SEQUENCE [LARGE SCALE GENOMIC DNA]</scope>
    <source>
        <strain evidence="12">cv. Chinese Spring</strain>
    </source>
</reference>
<evidence type="ECO:0000259" key="11">
    <source>
        <dbReference type="Pfam" id="PF23598"/>
    </source>
</evidence>
<evidence type="ECO:0000313" key="12">
    <source>
        <dbReference type="EnsemblPlants" id="TraesCS5B02G521300.1"/>
    </source>
</evidence>
<evidence type="ECO:0000256" key="1">
    <source>
        <dbReference type="ARBA" id="ARBA00008894"/>
    </source>
</evidence>
<proteinExistence type="inferred from homology"/>
<evidence type="ECO:0000256" key="5">
    <source>
        <dbReference type="ARBA" id="ARBA00022821"/>
    </source>
</evidence>
<dbReference type="Pfam" id="PF23559">
    <property type="entry name" value="WHD_DRP"/>
    <property type="match status" value="1"/>
</dbReference>
<dbReference type="Gramene" id="TraesLDM5B03G03011810.1">
    <property type="protein sequence ID" value="TraesLDM5B03G03011810.1"/>
    <property type="gene ID" value="TraesLDM5B03G03011810"/>
</dbReference>
<organism evidence="12">
    <name type="scientific">Triticum aestivum</name>
    <name type="common">Wheat</name>
    <dbReference type="NCBI Taxonomy" id="4565"/>
    <lineage>
        <taxon>Eukaryota</taxon>
        <taxon>Viridiplantae</taxon>
        <taxon>Streptophyta</taxon>
        <taxon>Embryophyta</taxon>
        <taxon>Tracheophyta</taxon>
        <taxon>Spermatophyta</taxon>
        <taxon>Magnoliopsida</taxon>
        <taxon>Liliopsida</taxon>
        <taxon>Poales</taxon>
        <taxon>Poaceae</taxon>
        <taxon>BOP clade</taxon>
        <taxon>Pooideae</taxon>
        <taxon>Triticodae</taxon>
        <taxon>Triticeae</taxon>
        <taxon>Triticinae</taxon>
        <taxon>Triticum</taxon>
    </lineage>
</organism>
<name>A0A3B6LXK1_WHEAT</name>
<dbReference type="OrthoDB" id="629305at2759"/>
<dbReference type="Gene3D" id="3.40.50.300">
    <property type="entry name" value="P-loop containing nucleotide triphosphate hydrolases"/>
    <property type="match status" value="1"/>
</dbReference>
<dbReference type="EnsemblPlants" id="TraesCS5B02G521300.1">
    <property type="protein sequence ID" value="TraesCS5B02G521300.1"/>
    <property type="gene ID" value="TraesCS5B02G521300"/>
</dbReference>
<dbReference type="PRINTS" id="PR00364">
    <property type="entry name" value="DISEASERSIST"/>
</dbReference>
<keyword evidence="3" id="KW-0677">Repeat</keyword>
<feature type="domain" description="Disease resistance protein winged helix" evidence="10">
    <location>
        <begin position="432"/>
        <end position="503"/>
    </location>
</feature>
<dbReference type="GO" id="GO:0042742">
    <property type="term" value="P:defense response to bacterium"/>
    <property type="evidence" value="ECO:0007669"/>
    <property type="project" value="UniProtKB-ARBA"/>
</dbReference>
<evidence type="ECO:0000259" key="10">
    <source>
        <dbReference type="Pfam" id="PF23559"/>
    </source>
</evidence>
<dbReference type="InterPro" id="IPR058922">
    <property type="entry name" value="WHD_DRP"/>
</dbReference>
<dbReference type="RefSeq" id="XP_044391525.1">
    <property type="nucleotide sequence ID" value="XM_044535590.1"/>
</dbReference>
<dbReference type="STRING" id="4565.A0A3B6LXK1"/>
<keyword evidence="4" id="KW-0547">Nucleotide-binding</keyword>
<keyword evidence="5" id="KW-0611">Plant defense</keyword>
<feature type="region of interest" description="Disordered" evidence="7">
    <location>
        <begin position="137"/>
        <end position="157"/>
    </location>
</feature>
<dbReference type="GO" id="GO:0002758">
    <property type="term" value="P:innate immune response-activating signaling pathway"/>
    <property type="evidence" value="ECO:0007669"/>
    <property type="project" value="UniProtKB-ARBA"/>
</dbReference>
<keyword evidence="6" id="KW-0175">Coiled coil</keyword>
<accession>A0A3B6LXK1</accession>
<evidence type="ECO:0000259" key="9">
    <source>
        <dbReference type="Pfam" id="PF18052"/>
    </source>
</evidence>
<dbReference type="InterPro" id="IPR055414">
    <property type="entry name" value="LRR_R13L4/SHOC2-like"/>
</dbReference>
<evidence type="ECO:0000256" key="4">
    <source>
        <dbReference type="ARBA" id="ARBA00022741"/>
    </source>
</evidence>
<protein>
    <recommendedName>
        <fullName evidence="14">NB-ARC domain-containing protein</fullName>
    </recommendedName>
</protein>
<feature type="compositionally biased region" description="Low complexity" evidence="7">
    <location>
        <begin position="145"/>
        <end position="156"/>
    </location>
</feature>
<dbReference type="Gramene" id="TraesPARA_EIv1.0_1752400.1">
    <property type="protein sequence ID" value="TraesPARA_EIv1.0_1752400.1.CDS"/>
    <property type="gene ID" value="TraesPARA_EIv1.0_1752400"/>
</dbReference>
<reference evidence="12" key="2">
    <citation type="submission" date="2018-10" db="UniProtKB">
        <authorList>
            <consortium name="EnsemblPlants"/>
        </authorList>
    </citation>
    <scope>IDENTIFICATION</scope>
</reference>
<dbReference type="Gramene" id="TraesNOR5B03G03036790.1">
    <property type="protein sequence ID" value="TraesNOR5B03G03036790.1"/>
    <property type="gene ID" value="TraesNOR5B03G03036790"/>
</dbReference>
<dbReference type="PaxDb" id="4565-Traes_5BL_865C43111.1"/>
<feature type="domain" description="Disease resistance R13L4/SHOC-2-like LRR" evidence="11">
    <location>
        <begin position="551"/>
        <end position="915"/>
    </location>
</feature>
<dbReference type="GeneID" id="123114207"/>
<dbReference type="Gene3D" id="1.20.5.4130">
    <property type="match status" value="1"/>
</dbReference>
<dbReference type="Gene3D" id="3.80.10.10">
    <property type="entry name" value="Ribonuclease Inhibitor"/>
    <property type="match status" value="2"/>
</dbReference>
<keyword evidence="13" id="KW-1185">Reference proteome</keyword>
<evidence type="ECO:0000256" key="7">
    <source>
        <dbReference type="SAM" id="MobiDB-lite"/>
    </source>
</evidence>
<dbReference type="AlphaFoldDB" id="A0A3B6LXK1"/>
<dbReference type="InterPro" id="IPR041118">
    <property type="entry name" value="Rx_N"/>
</dbReference>
<dbReference type="Gramene" id="TraesSTA5B03G02999940.1">
    <property type="protein sequence ID" value="TraesSTA5B03G02999940.1"/>
    <property type="gene ID" value="TraesSTA5B03G02999940"/>
</dbReference>